<dbReference type="EMBL" id="JAKWBI020000546">
    <property type="protein sequence ID" value="KAJ2893956.1"/>
    <property type="molecule type" value="Genomic_DNA"/>
</dbReference>
<dbReference type="PANTHER" id="PTHR35394">
    <property type="entry name" value="DUF3176 DOMAIN-CONTAINING PROTEIN"/>
    <property type="match status" value="1"/>
</dbReference>
<keyword evidence="2" id="KW-1133">Transmembrane helix</keyword>
<dbReference type="Pfam" id="PF11374">
    <property type="entry name" value="DUF3176"/>
    <property type="match status" value="1"/>
</dbReference>
<keyword evidence="2" id="KW-0812">Transmembrane</keyword>
<feature type="transmembrane region" description="Helical" evidence="2">
    <location>
        <begin position="149"/>
        <end position="171"/>
    </location>
</feature>
<proteinExistence type="predicted"/>
<dbReference type="InterPro" id="IPR021514">
    <property type="entry name" value="DUF3176"/>
</dbReference>
<evidence type="ECO:0000313" key="3">
    <source>
        <dbReference type="EMBL" id="KAJ2893956.1"/>
    </source>
</evidence>
<protein>
    <submittedName>
        <fullName evidence="3">Uncharacterized protein</fullName>
    </submittedName>
</protein>
<dbReference type="AlphaFoldDB" id="A0AAD5RHY4"/>
<evidence type="ECO:0000256" key="1">
    <source>
        <dbReference type="SAM" id="MobiDB-lite"/>
    </source>
</evidence>
<feature type="region of interest" description="Disordered" evidence="1">
    <location>
        <begin position="76"/>
        <end position="104"/>
    </location>
</feature>
<organism evidence="3 4">
    <name type="scientific">Zalerion maritima</name>
    <dbReference type="NCBI Taxonomy" id="339359"/>
    <lineage>
        <taxon>Eukaryota</taxon>
        <taxon>Fungi</taxon>
        <taxon>Dikarya</taxon>
        <taxon>Ascomycota</taxon>
        <taxon>Pezizomycotina</taxon>
        <taxon>Sordariomycetes</taxon>
        <taxon>Lulworthiomycetidae</taxon>
        <taxon>Lulworthiales</taxon>
        <taxon>Lulworthiaceae</taxon>
        <taxon>Zalerion</taxon>
    </lineage>
</organism>
<accession>A0AAD5RHY4</accession>
<sequence>MAACTWDGASLIGDLGGRARAEELLALALATTLMPCRLVSPSCAASTHTYCGDARVGSQDDKKALEQTELQLNTTASPGDWHFRYSKRTGTPARRPETTMDGSQKQSAVYTQFQEVQTGYCSSGTPPPPSQLISHSRRYTTRRACFSSWYMEICSLLLGAGSVAGLTYVLSYMQDQPLAKWPYVFPSFSAMIAILATVAEFTLVFPASKCISQLKWIYVRTPRPVQRLQDYDLAATGPLGALKFIVKFLFHPIILRPEMLGALVIAVSVSMNTISQQIFSLYSQDVLRANSTALIGVMTEYDTNPVGVGGGTPNAPYMDTSLHGAFLKSIYNLSTDPDFKCQSKQCTWPDEYLTLGFTTECANMTKETLATQSCRFPGSAQQDQSVTCNLTTPGGVELWWTQVPTMNRVVVVNINTLATSDYRGDSGFDNSLITSEVVRIAEYRARARASFSLLASETAIDEENVFDPAVDTATGCSLHLAAHRVGGGISAEGNNITIRKARKSSPIEGIALPQRDEETPWDTRWTIPGGVTSTTWTAEIGDEANYKERKGFGLNIPAGKGECDGCIAVAAGCGALAMTNQVVSNLQPTRQDIAGLSTESVVHARIVWGWLAVPAFEVIGALVLLAVTVIRSQMLKGIPQWKDSTAAVLFHHVDEDRVNKAKTLELMASGEKEVEDESKVWMVHAPPQS</sequence>
<evidence type="ECO:0000313" key="4">
    <source>
        <dbReference type="Proteomes" id="UP001201980"/>
    </source>
</evidence>
<name>A0AAD5RHY4_9PEZI</name>
<keyword evidence="2" id="KW-0472">Membrane</keyword>
<dbReference type="PANTHER" id="PTHR35394:SF5">
    <property type="entry name" value="DUF3176 DOMAIN-CONTAINING PROTEIN"/>
    <property type="match status" value="1"/>
</dbReference>
<gene>
    <name evidence="3" type="ORF">MKZ38_008062</name>
</gene>
<dbReference type="Proteomes" id="UP001201980">
    <property type="component" value="Unassembled WGS sequence"/>
</dbReference>
<comment type="caution">
    <text evidence="3">The sequence shown here is derived from an EMBL/GenBank/DDBJ whole genome shotgun (WGS) entry which is preliminary data.</text>
</comment>
<keyword evidence="4" id="KW-1185">Reference proteome</keyword>
<feature type="transmembrane region" description="Helical" evidence="2">
    <location>
        <begin position="183"/>
        <end position="205"/>
    </location>
</feature>
<reference evidence="3" key="1">
    <citation type="submission" date="2022-07" db="EMBL/GenBank/DDBJ databases">
        <title>Draft genome sequence of Zalerion maritima ATCC 34329, a (micro)plastics degrading marine fungus.</title>
        <authorList>
            <person name="Paco A."/>
            <person name="Goncalves M.F.M."/>
            <person name="Rocha-Santos T.A.P."/>
            <person name="Alves A."/>
        </authorList>
    </citation>
    <scope>NUCLEOTIDE SEQUENCE</scope>
    <source>
        <strain evidence="3">ATCC 34329</strain>
    </source>
</reference>
<evidence type="ECO:0000256" key="2">
    <source>
        <dbReference type="SAM" id="Phobius"/>
    </source>
</evidence>
<feature type="transmembrane region" description="Helical" evidence="2">
    <location>
        <begin position="607"/>
        <end position="630"/>
    </location>
</feature>